<feature type="domain" description="ABC transporter" evidence="4">
    <location>
        <begin position="4"/>
        <end position="236"/>
    </location>
</feature>
<sequence length="306" mass="34504">MSGIVVTDIVKIYSTRGKEVKALDGVSFEARKGEITSIVGHNGAGKTTMLKILSTLVIPTSGTATVNGYDVVKDEKKVRENIGLVTVSDRLFYYRLTGFDNLIFFGVLQGLSLSDAKRRANDVLELVDLYEWKNTQYMKYSTGMQRKLALARALLTDPPVILLDEPTLGLDPVSGRVFRENLQKLKKTVLLTSHYLKEVEDLSKRIIVFKKGHAVASGEPQELKSSIGKVYEGKVYEVPSGMERYVVKIEGNYAVMRLPEREIHNVELYDLREVTPTMDDVYVYFVEEGVDVTREGRRRGGARWRD</sequence>
<organism evidence="5 6">
    <name type="scientific">Sulfuracidifex metallicus DSM 6482 = JCM 9184</name>
    <dbReference type="NCBI Taxonomy" id="523847"/>
    <lineage>
        <taxon>Archaea</taxon>
        <taxon>Thermoproteota</taxon>
        <taxon>Thermoprotei</taxon>
        <taxon>Sulfolobales</taxon>
        <taxon>Sulfolobaceae</taxon>
        <taxon>Sulfuracidifex</taxon>
    </lineage>
</organism>
<evidence type="ECO:0000313" key="6">
    <source>
        <dbReference type="Proteomes" id="UP000470772"/>
    </source>
</evidence>
<reference evidence="5 6" key="1">
    <citation type="submission" date="2019-10" db="EMBL/GenBank/DDBJ databases">
        <title>Sequencing and Assembly of Multiple Reported Metal-Biooxidizing Members of the Extremely Thermoacidophilic Archaeal Family Sulfolobaceae.</title>
        <authorList>
            <person name="Counts J.A."/>
            <person name="Kelly R.M."/>
        </authorList>
    </citation>
    <scope>NUCLEOTIDE SEQUENCE [LARGE SCALE GENOMIC DNA]</scope>
    <source>
        <strain evidence="5 6">DSM 6482</strain>
    </source>
</reference>
<dbReference type="InterPro" id="IPR003439">
    <property type="entry name" value="ABC_transporter-like_ATP-bd"/>
</dbReference>
<evidence type="ECO:0000256" key="3">
    <source>
        <dbReference type="ARBA" id="ARBA00022840"/>
    </source>
</evidence>
<dbReference type="InterPro" id="IPR027417">
    <property type="entry name" value="P-loop_NTPase"/>
</dbReference>
<proteinExistence type="predicted"/>
<comment type="caution">
    <text evidence="5">The sequence shown here is derived from an EMBL/GenBank/DDBJ whole genome shotgun (WGS) entry which is preliminary data.</text>
</comment>
<evidence type="ECO:0000259" key="4">
    <source>
        <dbReference type="PROSITE" id="PS50893"/>
    </source>
</evidence>
<dbReference type="CDD" id="cd03263">
    <property type="entry name" value="ABC_subfamily_A"/>
    <property type="match status" value="1"/>
</dbReference>
<dbReference type="Gene3D" id="3.40.50.300">
    <property type="entry name" value="P-loop containing nucleotide triphosphate hydrolases"/>
    <property type="match status" value="1"/>
</dbReference>
<keyword evidence="1" id="KW-0813">Transport</keyword>
<dbReference type="PROSITE" id="PS50893">
    <property type="entry name" value="ABC_TRANSPORTER_2"/>
    <property type="match status" value="1"/>
</dbReference>
<dbReference type="Proteomes" id="UP000470772">
    <property type="component" value="Unassembled WGS sequence"/>
</dbReference>
<evidence type="ECO:0000313" key="5">
    <source>
        <dbReference type="EMBL" id="MUN29643.1"/>
    </source>
</evidence>
<keyword evidence="3 5" id="KW-0067">ATP-binding</keyword>
<gene>
    <name evidence="5" type="ORF">GC250_09395</name>
</gene>
<dbReference type="SMART" id="SM00382">
    <property type="entry name" value="AAA"/>
    <property type="match status" value="1"/>
</dbReference>
<protein>
    <submittedName>
        <fullName evidence="5">ATP-binding cassette domain-containing protein</fullName>
    </submittedName>
</protein>
<dbReference type="RefSeq" id="WP_156017276.1">
    <property type="nucleotide sequence ID" value="NZ_WGGD01000005.1"/>
</dbReference>
<keyword evidence="2" id="KW-0547">Nucleotide-binding</keyword>
<name>A0A6A9QV10_SULME</name>
<dbReference type="GO" id="GO:0005524">
    <property type="term" value="F:ATP binding"/>
    <property type="evidence" value="ECO:0007669"/>
    <property type="project" value="UniProtKB-KW"/>
</dbReference>
<dbReference type="InterPro" id="IPR003593">
    <property type="entry name" value="AAA+_ATPase"/>
</dbReference>
<dbReference type="PANTHER" id="PTHR42711:SF18">
    <property type="entry name" value="ABC TRANSPORTER, ATP-BINDING PROTEIN"/>
    <property type="match status" value="1"/>
</dbReference>
<dbReference type="GO" id="GO:0016887">
    <property type="term" value="F:ATP hydrolysis activity"/>
    <property type="evidence" value="ECO:0007669"/>
    <property type="project" value="InterPro"/>
</dbReference>
<dbReference type="PANTHER" id="PTHR42711">
    <property type="entry name" value="ABC TRANSPORTER ATP-BINDING PROTEIN"/>
    <property type="match status" value="1"/>
</dbReference>
<dbReference type="InterPro" id="IPR050763">
    <property type="entry name" value="ABC_transporter_ATP-binding"/>
</dbReference>
<dbReference type="AlphaFoldDB" id="A0A6A9QV10"/>
<evidence type="ECO:0000256" key="1">
    <source>
        <dbReference type="ARBA" id="ARBA00022448"/>
    </source>
</evidence>
<dbReference type="SUPFAM" id="SSF52540">
    <property type="entry name" value="P-loop containing nucleoside triphosphate hydrolases"/>
    <property type="match status" value="1"/>
</dbReference>
<dbReference type="EMBL" id="WGGD01000005">
    <property type="protein sequence ID" value="MUN29643.1"/>
    <property type="molecule type" value="Genomic_DNA"/>
</dbReference>
<accession>A0A6A9QV10</accession>
<keyword evidence="6" id="KW-1185">Reference proteome</keyword>
<evidence type="ECO:0000256" key="2">
    <source>
        <dbReference type="ARBA" id="ARBA00022741"/>
    </source>
</evidence>
<dbReference type="Pfam" id="PF00005">
    <property type="entry name" value="ABC_tran"/>
    <property type="match status" value="1"/>
</dbReference>